<evidence type="ECO:0000313" key="8">
    <source>
        <dbReference type="Proteomes" id="UP000007110"/>
    </source>
</evidence>
<dbReference type="PANTHER" id="PTHR24223">
    <property type="entry name" value="ATP-BINDING CASSETTE SUB-FAMILY C"/>
    <property type="match status" value="1"/>
</dbReference>
<reference evidence="7" key="2">
    <citation type="submission" date="2021-01" db="UniProtKB">
        <authorList>
            <consortium name="EnsemblMetazoa"/>
        </authorList>
    </citation>
    <scope>IDENTIFICATION</scope>
</reference>
<dbReference type="PANTHER" id="PTHR24223:SF461">
    <property type="entry name" value="ATP-BINDING CASSETTE SUB-FAMILY C MEMBER SUR"/>
    <property type="match status" value="1"/>
</dbReference>
<dbReference type="InterPro" id="IPR050173">
    <property type="entry name" value="ABC_transporter_C-like"/>
</dbReference>
<dbReference type="InterPro" id="IPR036640">
    <property type="entry name" value="ABC1_TM_sf"/>
</dbReference>
<name>A0A7M7PSS5_STRPU</name>
<dbReference type="KEGG" id="spu:115929911"/>
<evidence type="ECO:0000256" key="5">
    <source>
        <dbReference type="ARBA" id="ARBA00023136"/>
    </source>
</evidence>
<keyword evidence="1 6" id="KW-0812">Transmembrane</keyword>
<dbReference type="GeneID" id="115929911"/>
<dbReference type="GO" id="GO:0005524">
    <property type="term" value="F:ATP binding"/>
    <property type="evidence" value="ECO:0007669"/>
    <property type="project" value="UniProtKB-KW"/>
</dbReference>
<dbReference type="AlphaFoldDB" id="A0A7M7PSS5"/>
<evidence type="ECO:0000256" key="6">
    <source>
        <dbReference type="SAM" id="Phobius"/>
    </source>
</evidence>
<evidence type="ECO:0000256" key="4">
    <source>
        <dbReference type="ARBA" id="ARBA00022989"/>
    </source>
</evidence>
<accession>A0A7M7PSS5</accession>
<dbReference type="GO" id="GO:0016020">
    <property type="term" value="C:membrane"/>
    <property type="evidence" value="ECO:0007669"/>
    <property type="project" value="InterPro"/>
</dbReference>
<keyword evidence="8" id="KW-1185">Reference proteome</keyword>
<feature type="transmembrane region" description="Helical" evidence="6">
    <location>
        <begin position="27"/>
        <end position="54"/>
    </location>
</feature>
<evidence type="ECO:0000256" key="3">
    <source>
        <dbReference type="ARBA" id="ARBA00022840"/>
    </source>
</evidence>
<evidence type="ECO:0000256" key="1">
    <source>
        <dbReference type="ARBA" id="ARBA00022692"/>
    </source>
</evidence>
<keyword evidence="2" id="KW-0547">Nucleotide-binding</keyword>
<dbReference type="SUPFAM" id="SSF90123">
    <property type="entry name" value="ABC transporter transmembrane region"/>
    <property type="match status" value="1"/>
</dbReference>
<keyword evidence="4 6" id="KW-1133">Transmembrane helix</keyword>
<dbReference type="EnsemblMetazoa" id="XM_031000033">
    <property type="protein sequence ID" value="XP_030855893"/>
    <property type="gene ID" value="LOC115929911"/>
</dbReference>
<keyword evidence="5 6" id="KW-0472">Membrane</keyword>
<feature type="transmembrane region" description="Helical" evidence="6">
    <location>
        <begin position="75"/>
        <end position="94"/>
    </location>
</feature>
<organism evidence="7 8">
    <name type="scientific">Strongylocentrotus purpuratus</name>
    <name type="common">Purple sea urchin</name>
    <dbReference type="NCBI Taxonomy" id="7668"/>
    <lineage>
        <taxon>Eukaryota</taxon>
        <taxon>Metazoa</taxon>
        <taxon>Echinodermata</taxon>
        <taxon>Eleutherozoa</taxon>
        <taxon>Echinozoa</taxon>
        <taxon>Echinoidea</taxon>
        <taxon>Euechinoidea</taxon>
        <taxon>Echinacea</taxon>
        <taxon>Camarodonta</taxon>
        <taxon>Echinidea</taxon>
        <taxon>Strongylocentrotidae</taxon>
        <taxon>Strongylocentrotus</taxon>
    </lineage>
</organism>
<evidence type="ECO:0000313" key="7">
    <source>
        <dbReference type="EnsemblMetazoa" id="XP_030855893"/>
    </source>
</evidence>
<reference evidence="8" key="1">
    <citation type="submission" date="2015-02" db="EMBL/GenBank/DDBJ databases">
        <title>Genome sequencing for Strongylocentrotus purpuratus.</title>
        <authorList>
            <person name="Murali S."/>
            <person name="Liu Y."/>
            <person name="Vee V."/>
            <person name="English A."/>
            <person name="Wang M."/>
            <person name="Skinner E."/>
            <person name="Han Y."/>
            <person name="Muzny D.M."/>
            <person name="Worley K.C."/>
            <person name="Gibbs R.A."/>
        </authorList>
    </citation>
    <scope>NUCLEOTIDE SEQUENCE</scope>
</reference>
<dbReference type="OrthoDB" id="6500128at2759"/>
<dbReference type="RefSeq" id="XP_030855893.1">
    <property type="nucleotide sequence ID" value="XM_031000033.1"/>
</dbReference>
<protein>
    <submittedName>
        <fullName evidence="7">Uncharacterized protein</fullName>
    </submittedName>
</protein>
<evidence type="ECO:0000256" key="2">
    <source>
        <dbReference type="ARBA" id="ARBA00022741"/>
    </source>
</evidence>
<proteinExistence type="predicted"/>
<keyword evidence="3" id="KW-0067">ATP-binding</keyword>
<sequence>MTSSEWDWFCGVNYTLDSGTGLNNSCLINGIIVVPQLGFIFFSSVFLVLLASCSSRQSLKDSKYLLRLPGHTPRWLLTYVLLILTLSFIAEGILTNDTFLANSLPQQPHLYVAGVMCGACGVLQNSDQPDDTKKENMNFFHDYEPLPSSLTYWWMDWLFTLGYRKPIEPSDLGSIPDKHTADAIHAIFKKNYLNEKKRAQVKGQNMNFWRVYIRTYGVRMMTAGMFKLTADMLQFVGPLCISGIVNFVTAGEKKIPSPHHVTVTEFLANGYVLVGCITVSAFTRHTFDQTYYYWTAVEGVHIKSAIQVRGYNKS</sequence>
<dbReference type="InParanoid" id="A0A7M7PSS5"/>
<dbReference type="Proteomes" id="UP000007110">
    <property type="component" value="Unassembled WGS sequence"/>
</dbReference>